<evidence type="ECO:0000259" key="3">
    <source>
        <dbReference type="Pfam" id="PF13192"/>
    </source>
</evidence>
<dbReference type="SUPFAM" id="SSF52833">
    <property type="entry name" value="Thioredoxin-like"/>
    <property type="match status" value="1"/>
</dbReference>
<dbReference type="InterPro" id="IPR012336">
    <property type="entry name" value="Thioredoxin-like_fold"/>
</dbReference>
<reference evidence="4" key="1">
    <citation type="journal article" date="2011" name="Environ. Microbiol.">
        <title>Genomic insights into the metabolic potential of the polycyclic aromatic hydrocarbon degrading sulfate-reducing Deltaproteobacterium N47.</title>
        <authorList>
            <person name="Bergmann F."/>
            <person name="Selesi D."/>
            <person name="Weinmaier T."/>
            <person name="Tischler P."/>
            <person name="Rattei T."/>
            <person name="Meckenstock R.U."/>
        </authorList>
    </citation>
    <scope>NUCLEOTIDE SEQUENCE</scope>
</reference>
<feature type="domain" description="Thioredoxin-like fold" evidence="3">
    <location>
        <begin position="1"/>
        <end position="76"/>
    </location>
</feature>
<sequence>MEIKILGPGCSKCVKAEELVRQVVAEEGITADIEKVTDIMKIAGYGVFGTPAVVIDGEVKSSGKIPRKEDIKSWIKK</sequence>
<name>E1YF24_9BACT</name>
<dbReference type="PANTHER" id="PTHR36450">
    <property type="entry name" value="THIOREDOXIN"/>
    <property type="match status" value="1"/>
</dbReference>
<evidence type="ECO:0000256" key="2">
    <source>
        <dbReference type="PIRSR" id="PIRSR037031-51"/>
    </source>
</evidence>
<gene>
    <name evidence="4" type="ORF">N47_J01490</name>
</gene>
<dbReference type="EMBL" id="FR695872">
    <property type="protein sequence ID" value="CBX29168.1"/>
    <property type="molecule type" value="Genomic_DNA"/>
</dbReference>
<dbReference type="PIRSF" id="PIRSF037031">
    <property type="entry name" value="Redox_disulphide_2"/>
    <property type="match status" value="1"/>
</dbReference>
<proteinExistence type="predicted"/>
<dbReference type="Pfam" id="PF13192">
    <property type="entry name" value="Thioredoxin_3"/>
    <property type="match status" value="1"/>
</dbReference>
<dbReference type="NCBIfam" id="TIGR00412">
    <property type="entry name" value="redox_disulf_2"/>
    <property type="match status" value="1"/>
</dbReference>
<feature type="active site" description="Nucleophile" evidence="1">
    <location>
        <position position="13"/>
    </location>
</feature>
<organism evidence="4">
    <name type="scientific">uncultured Desulfobacterium sp</name>
    <dbReference type="NCBI Taxonomy" id="201089"/>
    <lineage>
        <taxon>Bacteria</taxon>
        <taxon>Pseudomonadati</taxon>
        <taxon>Thermodesulfobacteriota</taxon>
        <taxon>Desulfobacteria</taxon>
        <taxon>Desulfobacterales</taxon>
        <taxon>Desulfobacteriaceae</taxon>
        <taxon>Desulfobacterium</taxon>
        <taxon>environmental samples</taxon>
    </lineage>
</organism>
<feature type="disulfide bond" description="Redox-active" evidence="2">
    <location>
        <begin position="10"/>
        <end position="13"/>
    </location>
</feature>
<dbReference type="PANTHER" id="PTHR36450:SF1">
    <property type="entry name" value="THIOREDOXIN"/>
    <property type="match status" value="1"/>
</dbReference>
<dbReference type="AlphaFoldDB" id="E1YF24"/>
<feature type="active site" description="Nucleophile" evidence="1">
    <location>
        <position position="10"/>
    </location>
</feature>
<keyword evidence="2" id="KW-0676">Redox-active center</keyword>
<protein>
    <submittedName>
        <fullName evidence="4">Uncharacterized protein MJ0581</fullName>
    </submittedName>
</protein>
<evidence type="ECO:0000256" key="1">
    <source>
        <dbReference type="PIRSR" id="PIRSR037031-50"/>
    </source>
</evidence>
<dbReference type="InterPro" id="IPR036249">
    <property type="entry name" value="Thioredoxin-like_sf"/>
</dbReference>
<evidence type="ECO:0000313" key="4">
    <source>
        <dbReference type="EMBL" id="CBX29168.1"/>
    </source>
</evidence>
<keyword evidence="2" id="KW-1015">Disulfide bond</keyword>
<dbReference type="InterPro" id="IPR005243">
    <property type="entry name" value="THIRX-like_proc"/>
</dbReference>
<accession>E1YF24</accession>
<dbReference type="Gene3D" id="3.40.30.10">
    <property type="entry name" value="Glutaredoxin"/>
    <property type="match status" value="1"/>
</dbReference>